<feature type="transmembrane region" description="Helical" evidence="7">
    <location>
        <begin position="51"/>
        <end position="70"/>
    </location>
</feature>
<keyword evidence="4 7" id="KW-1133">Transmembrane helix</keyword>
<feature type="transmembrane region" description="Helical" evidence="7">
    <location>
        <begin position="217"/>
        <end position="240"/>
    </location>
</feature>
<feature type="domain" description="Major facilitator superfamily (MFS) profile" evidence="8">
    <location>
        <begin position="59"/>
        <end position="470"/>
    </location>
</feature>
<reference evidence="9 10" key="2">
    <citation type="journal article" date="2015" name="Eukaryot. Cell">
        <title>Asexual propagation of a virulent clone complex in a human and feline outbreak of sporotrichosis.</title>
        <authorList>
            <person name="Teixeira Mde M."/>
            <person name="Rodrigues A.M."/>
            <person name="Tsui C.K."/>
            <person name="de Almeida L.G."/>
            <person name="Van Diepeningen A.D."/>
            <person name="van den Ende B.G."/>
            <person name="Fernandes G.F."/>
            <person name="Kano R."/>
            <person name="Hamelin R.C."/>
            <person name="Lopes-Bezerra L.M."/>
            <person name="Vasconcelos A.T."/>
            <person name="de Hoog S."/>
            <person name="de Camargo Z.P."/>
            <person name="Felipe M.S."/>
        </authorList>
    </citation>
    <scope>NUCLEOTIDE SEQUENCE [LARGE SCALE GENOMIC DNA]</scope>
    <source>
        <strain evidence="9 10">1099-18</strain>
    </source>
</reference>
<evidence type="ECO:0000313" key="10">
    <source>
        <dbReference type="Proteomes" id="UP000033710"/>
    </source>
</evidence>
<protein>
    <submittedName>
        <fullName evidence="9">MFS transporter</fullName>
    </submittedName>
</protein>
<dbReference type="InterPro" id="IPR036259">
    <property type="entry name" value="MFS_trans_sf"/>
</dbReference>
<dbReference type="KEGG" id="ssck:SPSK_01036"/>
<comment type="subcellular location">
    <subcellularLocation>
        <location evidence="1">Membrane</location>
        <topology evidence="1">Multi-pass membrane protein</topology>
    </subcellularLocation>
</comment>
<evidence type="ECO:0000259" key="8">
    <source>
        <dbReference type="PROSITE" id="PS50850"/>
    </source>
</evidence>
<dbReference type="PANTHER" id="PTHR43791:SF36">
    <property type="entry name" value="TRANSPORTER, PUTATIVE (AFU_ORTHOLOGUE AFUA_6G08340)-RELATED"/>
    <property type="match status" value="1"/>
</dbReference>
<evidence type="ECO:0000256" key="1">
    <source>
        <dbReference type="ARBA" id="ARBA00004141"/>
    </source>
</evidence>
<feature type="transmembrane region" description="Helical" evidence="7">
    <location>
        <begin position="185"/>
        <end position="205"/>
    </location>
</feature>
<keyword evidence="2" id="KW-0813">Transport</keyword>
<proteinExistence type="predicted"/>
<evidence type="ECO:0000313" key="9">
    <source>
        <dbReference type="EMBL" id="KJR81439.1"/>
    </source>
</evidence>
<dbReference type="InterPro" id="IPR011701">
    <property type="entry name" value="MFS"/>
</dbReference>
<dbReference type="OrthoDB" id="2985014at2759"/>
<evidence type="ECO:0000256" key="3">
    <source>
        <dbReference type="ARBA" id="ARBA00022692"/>
    </source>
</evidence>
<gene>
    <name evidence="9" type="ORF">SPSK_01036</name>
</gene>
<feature type="transmembrane region" description="Helical" evidence="7">
    <location>
        <begin position="356"/>
        <end position="375"/>
    </location>
</feature>
<feature type="transmembrane region" description="Helical" evidence="7">
    <location>
        <begin position="381"/>
        <end position="404"/>
    </location>
</feature>
<evidence type="ECO:0000256" key="6">
    <source>
        <dbReference type="SAM" id="MobiDB-lite"/>
    </source>
</evidence>
<dbReference type="InterPro" id="IPR020846">
    <property type="entry name" value="MFS_dom"/>
</dbReference>
<sequence>MASTEKNETHEVEEAVPDPSSPEKVQVESGINTAAWDSDTTPEYKALDRRVLWKLDLFILPVISSVYFFASMGRSDLANAAVAGMPEELGLSAQAYSNAATMFLVSYIVFQLPGTLLVRAIGPPWQFFGAMVLWGLFTALSVVIHSAGALLALRFLIGMAEAFVQGAVFYLSFFYQYHELATRSAIFYSTSTVAGAFNGLIAYGIEKNLDGAHGWRAWRWIFLIEGILPIAFAFVVLAFLPPSPYKIRFGFTPEEKAHIAVRAAAAHNVGDSEYKLQWTRVPLILLSPHFWLMAVISSAGHFCVSSMSNFLPSIIKSFGYTSVNAQLFSVIVYVCAGFGVLFWARIADKTNARSATLGASIAVSIVGYAILIGTTNTKVRFFATCLVAFSVYPNIVLQLSWATISFAGYTRRGSSLALFNVISQCVSIGANQAYNTPPYYHKGQASSLALCGVGLVFTVLTRLYLQYENRRKRSMSEEARAALRVKGIEELGDRHPDFFYTLTDVVPCLAASYRLVIIHFVSHKKRITHTVIVEASRPPLINPRVVAAPVCIGKRIDAFPVPAGVHDAPAVDAAHGRLVAGGGAHAPRALERGVAVAQERLPQIVEAVVHVVVGDLVLAEGEAEVLVVGGVGVPGLQADHFGLEGGEAVQLVVEGDGVLFGGRRGRRGHCRGGGGGGDIIARQREATGETPGGGIGNRNVAFAGCREGWRGRESTGEWMS</sequence>
<dbReference type="GO" id="GO:0016020">
    <property type="term" value="C:membrane"/>
    <property type="evidence" value="ECO:0007669"/>
    <property type="project" value="UniProtKB-SubCell"/>
</dbReference>
<feature type="transmembrane region" description="Helical" evidence="7">
    <location>
        <begin position="151"/>
        <end position="173"/>
    </location>
</feature>
<dbReference type="FunFam" id="1.20.1250.20:FF:000013">
    <property type="entry name" value="MFS general substrate transporter"/>
    <property type="match status" value="1"/>
</dbReference>
<evidence type="ECO:0000256" key="7">
    <source>
        <dbReference type="SAM" id="Phobius"/>
    </source>
</evidence>
<evidence type="ECO:0000256" key="4">
    <source>
        <dbReference type="ARBA" id="ARBA00022989"/>
    </source>
</evidence>
<feature type="compositionally biased region" description="Basic and acidic residues" evidence="6">
    <location>
        <begin position="1"/>
        <end position="13"/>
    </location>
</feature>
<organism evidence="9 10">
    <name type="scientific">Sporothrix schenckii 1099-18</name>
    <dbReference type="NCBI Taxonomy" id="1397361"/>
    <lineage>
        <taxon>Eukaryota</taxon>
        <taxon>Fungi</taxon>
        <taxon>Dikarya</taxon>
        <taxon>Ascomycota</taxon>
        <taxon>Pezizomycotina</taxon>
        <taxon>Sordariomycetes</taxon>
        <taxon>Sordariomycetidae</taxon>
        <taxon>Ophiostomatales</taxon>
        <taxon>Ophiostomataceae</taxon>
        <taxon>Sporothrix</taxon>
    </lineage>
</organism>
<dbReference type="GO" id="GO:0022857">
    <property type="term" value="F:transmembrane transporter activity"/>
    <property type="evidence" value="ECO:0007669"/>
    <property type="project" value="InterPro"/>
</dbReference>
<evidence type="ECO:0000256" key="5">
    <source>
        <dbReference type="ARBA" id="ARBA00023136"/>
    </source>
</evidence>
<comment type="caution">
    <text evidence="9">The sequence shown here is derived from an EMBL/GenBank/DDBJ whole genome shotgun (WGS) entry which is preliminary data.</text>
</comment>
<dbReference type="Pfam" id="PF07690">
    <property type="entry name" value="MFS_1"/>
    <property type="match status" value="1"/>
</dbReference>
<dbReference type="AlphaFoldDB" id="A0A0F2LX81"/>
<dbReference type="GeneID" id="27663244"/>
<feature type="region of interest" description="Disordered" evidence="6">
    <location>
        <begin position="1"/>
        <end position="29"/>
    </location>
</feature>
<evidence type="ECO:0000256" key="2">
    <source>
        <dbReference type="ARBA" id="ARBA00022448"/>
    </source>
</evidence>
<dbReference type="Gene3D" id="1.20.1250.20">
    <property type="entry name" value="MFS general substrate transporter like domains"/>
    <property type="match status" value="2"/>
</dbReference>
<keyword evidence="5 7" id="KW-0472">Membrane</keyword>
<reference evidence="9 10" key="1">
    <citation type="journal article" date="2014" name="BMC Genomics">
        <title>Comparative genomics of the major fungal agents of human and animal Sporotrichosis: Sporothrix schenckii and Sporothrix brasiliensis.</title>
        <authorList>
            <person name="Teixeira M.M."/>
            <person name="de Almeida L.G."/>
            <person name="Kubitschek-Barreira P."/>
            <person name="Alves F.L."/>
            <person name="Kioshima E.S."/>
            <person name="Abadio A.K."/>
            <person name="Fernandes L."/>
            <person name="Derengowski L.S."/>
            <person name="Ferreira K.S."/>
            <person name="Souza R.C."/>
            <person name="Ruiz J.C."/>
            <person name="de Andrade N.C."/>
            <person name="Paes H.C."/>
            <person name="Nicola A.M."/>
            <person name="Albuquerque P."/>
            <person name="Gerber A.L."/>
            <person name="Martins V.P."/>
            <person name="Peconick L.D."/>
            <person name="Neto A.V."/>
            <person name="Chaucanez C.B."/>
            <person name="Silva P.A."/>
            <person name="Cunha O.L."/>
            <person name="de Oliveira F.F."/>
            <person name="dos Santos T.C."/>
            <person name="Barros A.L."/>
            <person name="Soares M.A."/>
            <person name="de Oliveira L.M."/>
            <person name="Marini M.M."/>
            <person name="Villalobos-Duno H."/>
            <person name="Cunha M.M."/>
            <person name="de Hoog S."/>
            <person name="da Silveira J.F."/>
            <person name="Henrissat B."/>
            <person name="Nino-Vega G.A."/>
            <person name="Cisalpino P.S."/>
            <person name="Mora-Montes H.M."/>
            <person name="Almeida S.R."/>
            <person name="Stajich J.E."/>
            <person name="Lopes-Bezerra L.M."/>
            <person name="Vasconcelos A.T."/>
            <person name="Felipe M.S."/>
        </authorList>
    </citation>
    <scope>NUCLEOTIDE SEQUENCE [LARGE SCALE GENOMIC DNA]</scope>
    <source>
        <strain evidence="9 10">1099-18</strain>
    </source>
</reference>
<feature type="transmembrane region" description="Helical" evidence="7">
    <location>
        <begin position="125"/>
        <end position="145"/>
    </location>
</feature>
<feature type="transmembrane region" description="Helical" evidence="7">
    <location>
        <begin position="446"/>
        <end position="465"/>
    </location>
</feature>
<feature type="transmembrane region" description="Helical" evidence="7">
    <location>
        <begin position="416"/>
        <end position="434"/>
    </location>
</feature>
<feature type="transmembrane region" description="Helical" evidence="7">
    <location>
        <begin position="290"/>
        <end position="311"/>
    </location>
</feature>
<name>A0A0F2LX81_SPOSC</name>
<dbReference type="RefSeq" id="XP_016584115.1">
    <property type="nucleotide sequence ID" value="XM_016727967.1"/>
</dbReference>
<dbReference type="SUPFAM" id="SSF103473">
    <property type="entry name" value="MFS general substrate transporter"/>
    <property type="match status" value="1"/>
</dbReference>
<dbReference type="PANTHER" id="PTHR43791">
    <property type="entry name" value="PERMEASE-RELATED"/>
    <property type="match status" value="1"/>
</dbReference>
<dbReference type="EMBL" id="AXCR01000011">
    <property type="protein sequence ID" value="KJR81439.1"/>
    <property type="molecule type" value="Genomic_DNA"/>
</dbReference>
<feature type="transmembrane region" description="Helical" evidence="7">
    <location>
        <begin position="323"/>
        <end position="344"/>
    </location>
</feature>
<accession>A0A0F2LX81</accession>
<feature type="transmembrane region" description="Helical" evidence="7">
    <location>
        <begin position="95"/>
        <end position="118"/>
    </location>
</feature>
<dbReference type="PROSITE" id="PS50850">
    <property type="entry name" value="MFS"/>
    <property type="match status" value="1"/>
</dbReference>
<dbReference type="VEuPathDB" id="FungiDB:SPSK_01036"/>
<dbReference type="Proteomes" id="UP000033710">
    <property type="component" value="Unassembled WGS sequence"/>
</dbReference>
<keyword evidence="3 7" id="KW-0812">Transmembrane</keyword>